<protein>
    <submittedName>
        <fullName evidence="1">Uncharacterized protein</fullName>
    </submittedName>
</protein>
<dbReference type="VEuPathDB" id="FungiDB:PMAA_077180"/>
<gene>
    <name evidence="1" type="ORF">PMAA_077180</name>
</gene>
<organism evidence="1 2">
    <name type="scientific">Talaromyces marneffei (strain ATCC 18224 / CBS 334.59 / QM 7333)</name>
    <name type="common">Penicillium marneffei</name>
    <dbReference type="NCBI Taxonomy" id="441960"/>
    <lineage>
        <taxon>Eukaryota</taxon>
        <taxon>Fungi</taxon>
        <taxon>Dikarya</taxon>
        <taxon>Ascomycota</taxon>
        <taxon>Pezizomycotina</taxon>
        <taxon>Eurotiomycetes</taxon>
        <taxon>Eurotiomycetidae</taxon>
        <taxon>Eurotiales</taxon>
        <taxon>Trichocomaceae</taxon>
        <taxon>Talaromyces</taxon>
        <taxon>Talaromyces sect. Talaromyces</taxon>
    </lineage>
</organism>
<evidence type="ECO:0000313" key="2">
    <source>
        <dbReference type="Proteomes" id="UP000001294"/>
    </source>
</evidence>
<evidence type="ECO:0000313" key="1">
    <source>
        <dbReference type="EMBL" id="EEA23684.1"/>
    </source>
</evidence>
<proteinExistence type="predicted"/>
<dbReference type="EMBL" id="DS995901">
    <property type="protein sequence ID" value="EEA23684.1"/>
    <property type="molecule type" value="Genomic_DNA"/>
</dbReference>
<reference evidence="2" key="1">
    <citation type="journal article" date="2015" name="Genome Announc.">
        <title>Genome sequence of the AIDS-associated pathogen Penicillium marneffei (ATCC18224) and its near taxonomic relative Talaromyces stipitatus (ATCC10500).</title>
        <authorList>
            <person name="Nierman W.C."/>
            <person name="Fedorova-Abrams N.D."/>
            <person name="Andrianopoulos A."/>
        </authorList>
    </citation>
    <scope>NUCLEOTIDE SEQUENCE [LARGE SCALE GENOMIC DNA]</scope>
    <source>
        <strain evidence="2">ATCC 18224 / CBS 334.59 / QM 7333</strain>
    </source>
</reference>
<dbReference type="AlphaFoldDB" id="B6QCX4"/>
<sequence>MSKPAAGGALSSHMTKLPVSHVVDNAPILEVDRQIKRLLGQADPEDCDGDSPDKKDWELHIPTYIIS</sequence>
<dbReference type="Proteomes" id="UP000001294">
    <property type="component" value="Unassembled WGS sequence"/>
</dbReference>
<keyword evidence="2" id="KW-1185">Reference proteome</keyword>
<name>B6QCX4_TALMQ</name>
<dbReference type="STRING" id="441960.B6QCX4"/>
<dbReference type="HOGENOM" id="CLU_2813206_0_0_1"/>
<dbReference type="PhylomeDB" id="B6QCX4"/>
<accession>B6QCX4</accession>